<sequence>MKTTSFWAVLPLLAPAALAKPAPTPTTTPSSCTASLVTTICDYPTPGPEFAIASDGKSSCWEYCNKHQPCNFVIFVAGNPYTGTGTCWLYPGQKFDPSKASSSCGHPSLSVFDKPVCSGSPDGCAATASPSAVAEVCGYPAPGDCFDNCYASSGASQCLSLCAKADVCEYAVFNPHNPTNSPYGSGTCWVYGEGKYEPGKAGTCAGAVEQYVYNNVCPKPRVSSTSAAVKATGTGTGTGGSTGGGSGSGSSSGSGSGSGSGKGSGTETGTVNGDAVPVMATSTSENLAPTGLSFGRPLAVGVAALAWQGL</sequence>
<dbReference type="AlphaFoldDB" id="A0A179FH41"/>
<dbReference type="OrthoDB" id="3440282at2759"/>
<proteinExistence type="predicted"/>
<evidence type="ECO:0000313" key="3">
    <source>
        <dbReference type="EMBL" id="OAQ64369.1"/>
    </source>
</evidence>
<organism evidence="3 4">
    <name type="scientific">Pochonia chlamydosporia 170</name>
    <dbReference type="NCBI Taxonomy" id="1380566"/>
    <lineage>
        <taxon>Eukaryota</taxon>
        <taxon>Fungi</taxon>
        <taxon>Dikarya</taxon>
        <taxon>Ascomycota</taxon>
        <taxon>Pezizomycotina</taxon>
        <taxon>Sordariomycetes</taxon>
        <taxon>Hypocreomycetidae</taxon>
        <taxon>Hypocreales</taxon>
        <taxon>Clavicipitaceae</taxon>
        <taxon>Pochonia</taxon>
    </lineage>
</organism>
<evidence type="ECO:0000313" key="4">
    <source>
        <dbReference type="Proteomes" id="UP000078397"/>
    </source>
</evidence>
<feature type="signal peptide" evidence="2">
    <location>
        <begin position="1"/>
        <end position="19"/>
    </location>
</feature>
<dbReference type="Proteomes" id="UP000078397">
    <property type="component" value="Unassembled WGS sequence"/>
</dbReference>
<protein>
    <submittedName>
        <fullName evidence="3">PAN domain-containing protein</fullName>
    </submittedName>
</protein>
<comment type="caution">
    <text evidence="3">The sequence shown here is derived from an EMBL/GenBank/DDBJ whole genome shotgun (WGS) entry which is preliminary data.</text>
</comment>
<feature type="region of interest" description="Disordered" evidence="1">
    <location>
        <begin position="228"/>
        <end position="274"/>
    </location>
</feature>
<reference evidence="3 4" key="1">
    <citation type="journal article" date="2016" name="PLoS Pathog.">
        <title>Biosynthesis of antibiotic leucinostatins in bio-control fungus Purpureocillium lilacinum and their inhibition on phytophthora revealed by genome mining.</title>
        <authorList>
            <person name="Wang G."/>
            <person name="Liu Z."/>
            <person name="Lin R."/>
            <person name="Li E."/>
            <person name="Mao Z."/>
            <person name="Ling J."/>
            <person name="Yang Y."/>
            <person name="Yin W.B."/>
            <person name="Xie B."/>
        </authorList>
    </citation>
    <scope>NUCLEOTIDE SEQUENCE [LARGE SCALE GENOMIC DNA]</scope>
    <source>
        <strain evidence="3">170</strain>
    </source>
</reference>
<keyword evidence="2" id="KW-0732">Signal</keyword>
<evidence type="ECO:0000256" key="1">
    <source>
        <dbReference type="SAM" id="MobiDB-lite"/>
    </source>
</evidence>
<accession>A0A179FH41</accession>
<dbReference type="KEGG" id="pchm:VFPPC_05647"/>
<dbReference type="EMBL" id="LSBJ02000005">
    <property type="protein sequence ID" value="OAQ64369.1"/>
    <property type="molecule type" value="Genomic_DNA"/>
</dbReference>
<evidence type="ECO:0000256" key="2">
    <source>
        <dbReference type="SAM" id="SignalP"/>
    </source>
</evidence>
<dbReference type="GeneID" id="28848801"/>
<feature type="chain" id="PRO_5008101670" evidence="2">
    <location>
        <begin position="20"/>
        <end position="310"/>
    </location>
</feature>
<name>A0A179FH41_METCM</name>
<feature type="compositionally biased region" description="Gly residues" evidence="1">
    <location>
        <begin position="234"/>
        <end position="266"/>
    </location>
</feature>
<gene>
    <name evidence="3" type="ORF">VFPPC_05647</name>
</gene>
<dbReference type="RefSeq" id="XP_018141683.1">
    <property type="nucleotide sequence ID" value="XM_018284807.1"/>
</dbReference>
<keyword evidence="4" id="KW-1185">Reference proteome</keyword>